<dbReference type="EMBL" id="JARLKY010000117">
    <property type="protein sequence ID" value="MEC0232263.1"/>
    <property type="molecule type" value="Genomic_DNA"/>
</dbReference>
<name>A0ABU6GDF7_9BACL</name>
<accession>A0ABU6GDF7</accession>
<evidence type="ECO:0000259" key="1">
    <source>
        <dbReference type="Pfam" id="PF14301"/>
    </source>
</evidence>
<evidence type="ECO:0000313" key="2">
    <source>
        <dbReference type="EMBL" id="MEC0232263.1"/>
    </source>
</evidence>
<keyword evidence="3" id="KW-1185">Reference proteome</keyword>
<comment type="caution">
    <text evidence="2">The sequence shown here is derived from an EMBL/GenBank/DDBJ whole genome shotgun (WGS) entry which is preliminary data.</text>
</comment>
<sequence length="204" mass="22671">MIQIGRKIYFEKATGNVLVDTGERSGDVIQTTLEQDFASYTVLNGRVPESVGCTQLEYGQYANEFMQYSLRINPTTKELIWTPQNNGTIEDAKTQKIKQLNEFCNAAILAGFTSNALGTQHSYDFDYDAQINLGDMLNAITAGVVSEQVIWKASGLPQAHTFAQFKEVFGEGLTHKNANIGKYWVLKAQVEAATTSEEIEAVKW</sequence>
<evidence type="ECO:0000313" key="3">
    <source>
        <dbReference type="Proteomes" id="UP001338137"/>
    </source>
</evidence>
<organism evidence="2 3">
    <name type="scientific">Paenibacillus alba</name>
    <dbReference type="NCBI Taxonomy" id="1197127"/>
    <lineage>
        <taxon>Bacteria</taxon>
        <taxon>Bacillati</taxon>
        <taxon>Bacillota</taxon>
        <taxon>Bacilli</taxon>
        <taxon>Bacillales</taxon>
        <taxon>Paenibacillaceae</taxon>
        <taxon>Paenibacillus</taxon>
    </lineage>
</organism>
<protein>
    <recommendedName>
        <fullName evidence="1">DUF4376 domain-containing protein</fullName>
    </recommendedName>
</protein>
<dbReference type="Proteomes" id="UP001338137">
    <property type="component" value="Unassembled WGS sequence"/>
</dbReference>
<reference evidence="2 3" key="1">
    <citation type="submission" date="2023-03" db="EMBL/GenBank/DDBJ databases">
        <title>Bacillus Genome Sequencing.</title>
        <authorList>
            <person name="Dunlap C."/>
        </authorList>
    </citation>
    <scope>NUCLEOTIDE SEQUENCE [LARGE SCALE GENOMIC DNA]</scope>
    <source>
        <strain evidence="2 3">BD-533</strain>
    </source>
</reference>
<feature type="domain" description="DUF4376" evidence="1">
    <location>
        <begin position="91"/>
        <end position="201"/>
    </location>
</feature>
<dbReference type="InterPro" id="IPR025484">
    <property type="entry name" value="DUF4376"/>
</dbReference>
<gene>
    <name evidence="2" type="ORF">P4I72_34705</name>
</gene>
<dbReference type="RefSeq" id="WP_326076408.1">
    <property type="nucleotide sequence ID" value="NZ_JARLKY010000117.1"/>
</dbReference>
<proteinExistence type="predicted"/>
<dbReference type="Pfam" id="PF14301">
    <property type="entry name" value="DUF4376"/>
    <property type="match status" value="1"/>
</dbReference>